<dbReference type="EMBL" id="GDHC01011766">
    <property type="protein sequence ID" value="JAQ06863.1"/>
    <property type="molecule type" value="Transcribed_RNA"/>
</dbReference>
<reference evidence="2" key="1">
    <citation type="journal article" date="2016" name="Gigascience">
        <title>De novo construction of an expanded transcriptome assembly for the western tarnished plant bug, Lygus hesperus.</title>
        <authorList>
            <person name="Tassone E.E."/>
            <person name="Geib S.M."/>
            <person name="Hall B."/>
            <person name="Fabrick J.A."/>
            <person name="Brent C.S."/>
            <person name="Hull J.J."/>
        </authorList>
    </citation>
    <scope>NUCLEOTIDE SEQUENCE</scope>
</reference>
<evidence type="ECO:0000256" key="1">
    <source>
        <dbReference type="SAM" id="MobiDB-lite"/>
    </source>
</evidence>
<name>A0A146LF10_LYGHE</name>
<dbReference type="AlphaFoldDB" id="A0A146LF10"/>
<accession>A0A146LF10</accession>
<protein>
    <submittedName>
        <fullName evidence="2">Uncharacterized protein</fullName>
    </submittedName>
</protein>
<evidence type="ECO:0000313" key="2">
    <source>
        <dbReference type="EMBL" id="JAQ06863.1"/>
    </source>
</evidence>
<sequence>PPPPLHLTIAVRRSNRNGIAKGSRTLLLIEKMKPLKKVHRSSMVSCSRSSKHSRSKHNLQVRSSRVPPSEYGLGHGSRGIVKGRNPGFLLPWVKPGKGEAMELCCFQISR</sequence>
<gene>
    <name evidence="2" type="ORF">g.90972</name>
</gene>
<organism evidence="2">
    <name type="scientific">Lygus hesperus</name>
    <name type="common">Western plant bug</name>
    <dbReference type="NCBI Taxonomy" id="30085"/>
    <lineage>
        <taxon>Eukaryota</taxon>
        <taxon>Metazoa</taxon>
        <taxon>Ecdysozoa</taxon>
        <taxon>Arthropoda</taxon>
        <taxon>Hexapoda</taxon>
        <taxon>Insecta</taxon>
        <taxon>Pterygota</taxon>
        <taxon>Neoptera</taxon>
        <taxon>Paraneoptera</taxon>
        <taxon>Hemiptera</taxon>
        <taxon>Heteroptera</taxon>
        <taxon>Panheteroptera</taxon>
        <taxon>Cimicomorpha</taxon>
        <taxon>Miridae</taxon>
        <taxon>Mirini</taxon>
        <taxon>Lygus</taxon>
    </lineage>
</organism>
<feature type="non-terminal residue" evidence="2">
    <location>
        <position position="1"/>
    </location>
</feature>
<proteinExistence type="predicted"/>
<feature type="region of interest" description="Disordered" evidence="1">
    <location>
        <begin position="39"/>
        <end position="78"/>
    </location>
</feature>
<feature type="compositionally biased region" description="Basic residues" evidence="1">
    <location>
        <begin position="49"/>
        <end position="59"/>
    </location>
</feature>